<keyword evidence="3" id="KW-1185">Reference proteome</keyword>
<dbReference type="KEGG" id="ccjz:ccrud_10540"/>
<feature type="transmembrane region" description="Helical" evidence="1">
    <location>
        <begin position="30"/>
        <end position="48"/>
    </location>
</feature>
<dbReference type="OrthoDB" id="4411364at2"/>
<evidence type="ECO:0000313" key="2">
    <source>
        <dbReference type="EMBL" id="ANE04598.1"/>
    </source>
</evidence>
<keyword evidence="1" id="KW-0472">Membrane</keyword>
<evidence type="ECO:0000256" key="1">
    <source>
        <dbReference type="SAM" id="Phobius"/>
    </source>
</evidence>
<dbReference type="AlphaFoldDB" id="A0A172QVC5"/>
<reference evidence="2 3" key="1">
    <citation type="submission" date="2016-05" db="EMBL/GenBank/DDBJ databases">
        <title>Complete genome sequence of Corynebacterium crudilactis, a new Corynebacterium species isolated from raw cow's milk.</title>
        <authorList>
            <person name="Christian R."/>
            <person name="Zimmermann J."/>
            <person name="Lipski A."/>
            <person name="Kalinowski J."/>
        </authorList>
    </citation>
    <scope>NUCLEOTIDE SEQUENCE [LARGE SCALE GENOMIC DNA]</scope>
    <source>
        <strain evidence="2 3">JZ16</strain>
    </source>
</reference>
<keyword evidence="1" id="KW-1133">Transmembrane helix</keyword>
<protein>
    <submittedName>
        <fullName evidence="2">Uncharacterized protein</fullName>
    </submittedName>
</protein>
<dbReference type="Proteomes" id="UP000076929">
    <property type="component" value="Chromosome"/>
</dbReference>
<proteinExistence type="predicted"/>
<evidence type="ECO:0000313" key="3">
    <source>
        <dbReference type="Proteomes" id="UP000076929"/>
    </source>
</evidence>
<sequence>MRNPKTGLAFSAAALFCVIAVITRIAGSPTIIPILAIIVAAIALFIGLNNRMGTKLVDQPVVFTAEQVEQLQELKSRGQEAAAIRQAQLWSRGSSNEAVADAVRNL</sequence>
<dbReference type="STRING" id="1652495.ccrud_10540"/>
<dbReference type="EMBL" id="CP015622">
    <property type="protein sequence ID" value="ANE04598.1"/>
    <property type="molecule type" value="Genomic_DNA"/>
</dbReference>
<keyword evidence="1" id="KW-0812">Transmembrane</keyword>
<dbReference type="RefSeq" id="WP_066567295.1">
    <property type="nucleotide sequence ID" value="NZ_CP015622.1"/>
</dbReference>
<gene>
    <name evidence="2" type="ORF">ccrud_10540</name>
</gene>
<accession>A0A172QVC5</accession>
<organism evidence="2 3">
    <name type="scientific">Corynebacterium crudilactis</name>
    <dbReference type="NCBI Taxonomy" id="1652495"/>
    <lineage>
        <taxon>Bacteria</taxon>
        <taxon>Bacillati</taxon>
        <taxon>Actinomycetota</taxon>
        <taxon>Actinomycetes</taxon>
        <taxon>Mycobacteriales</taxon>
        <taxon>Corynebacteriaceae</taxon>
        <taxon>Corynebacterium</taxon>
    </lineage>
</organism>
<name>A0A172QVC5_9CORY</name>